<accession>A0A835ALH1</accession>
<reference evidence="3" key="1">
    <citation type="submission" date="2020-07" db="EMBL/GenBank/DDBJ databases">
        <title>Genome sequence and genetic diversity analysis of an under-domesticated orphan crop, white fonio (Digitaria exilis).</title>
        <authorList>
            <person name="Bennetzen J.L."/>
            <person name="Chen S."/>
            <person name="Ma X."/>
            <person name="Wang X."/>
            <person name="Yssel A.E.J."/>
            <person name="Chaluvadi S.R."/>
            <person name="Johnson M."/>
            <person name="Gangashetty P."/>
            <person name="Hamidou F."/>
            <person name="Sanogo M.D."/>
            <person name="Zwaenepoel A."/>
            <person name="Wallace J."/>
            <person name="Van De Peer Y."/>
            <person name="Van Deynze A."/>
        </authorList>
    </citation>
    <scope>NUCLEOTIDE SEQUENCE</scope>
    <source>
        <tissue evidence="3">Leaves</tissue>
    </source>
</reference>
<feature type="transmembrane region" description="Helical" evidence="2">
    <location>
        <begin position="40"/>
        <end position="60"/>
    </location>
</feature>
<feature type="compositionally biased region" description="Low complexity" evidence="1">
    <location>
        <begin position="1"/>
        <end position="11"/>
    </location>
</feature>
<name>A0A835ALH1_9POAL</name>
<comment type="caution">
    <text evidence="3">The sequence shown here is derived from an EMBL/GenBank/DDBJ whole genome shotgun (WGS) entry which is preliminary data.</text>
</comment>
<evidence type="ECO:0000313" key="4">
    <source>
        <dbReference type="Proteomes" id="UP000636709"/>
    </source>
</evidence>
<keyword evidence="2" id="KW-0472">Membrane</keyword>
<proteinExistence type="predicted"/>
<protein>
    <submittedName>
        <fullName evidence="3">Uncharacterized protein</fullName>
    </submittedName>
</protein>
<keyword evidence="4" id="KW-1185">Reference proteome</keyword>
<dbReference type="AlphaFoldDB" id="A0A835ALH1"/>
<gene>
    <name evidence="3" type="ORF">HU200_050958</name>
</gene>
<evidence type="ECO:0000313" key="3">
    <source>
        <dbReference type="EMBL" id="KAF8669788.1"/>
    </source>
</evidence>
<dbReference type="OrthoDB" id="10480965at2759"/>
<sequence length="62" mass="7129">MAAVPDAMEMAPPVPAEPRRRSPCPGCRVDKRKAEREGMFPYKELFLIWLVTLCYIPVLFPH</sequence>
<feature type="region of interest" description="Disordered" evidence="1">
    <location>
        <begin position="1"/>
        <end position="26"/>
    </location>
</feature>
<evidence type="ECO:0000256" key="1">
    <source>
        <dbReference type="SAM" id="MobiDB-lite"/>
    </source>
</evidence>
<evidence type="ECO:0000256" key="2">
    <source>
        <dbReference type="SAM" id="Phobius"/>
    </source>
</evidence>
<organism evidence="3 4">
    <name type="scientific">Digitaria exilis</name>
    <dbReference type="NCBI Taxonomy" id="1010633"/>
    <lineage>
        <taxon>Eukaryota</taxon>
        <taxon>Viridiplantae</taxon>
        <taxon>Streptophyta</taxon>
        <taxon>Embryophyta</taxon>
        <taxon>Tracheophyta</taxon>
        <taxon>Spermatophyta</taxon>
        <taxon>Magnoliopsida</taxon>
        <taxon>Liliopsida</taxon>
        <taxon>Poales</taxon>
        <taxon>Poaceae</taxon>
        <taxon>PACMAD clade</taxon>
        <taxon>Panicoideae</taxon>
        <taxon>Panicodae</taxon>
        <taxon>Paniceae</taxon>
        <taxon>Anthephorinae</taxon>
        <taxon>Digitaria</taxon>
    </lineage>
</organism>
<keyword evidence="2" id="KW-0812">Transmembrane</keyword>
<dbReference type="Proteomes" id="UP000636709">
    <property type="component" value="Unassembled WGS sequence"/>
</dbReference>
<keyword evidence="2" id="KW-1133">Transmembrane helix</keyword>
<dbReference type="EMBL" id="JACEFO010002268">
    <property type="protein sequence ID" value="KAF8669788.1"/>
    <property type="molecule type" value="Genomic_DNA"/>
</dbReference>